<dbReference type="AlphaFoldDB" id="A0A0G3EW32"/>
<organism evidence="2 3">
    <name type="scientific">Pandoraea thiooxydans</name>
    <dbReference type="NCBI Taxonomy" id="445709"/>
    <lineage>
        <taxon>Bacteria</taxon>
        <taxon>Pseudomonadati</taxon>
        <taxon>Pseudomonadota</taxon>
        <taxon>Betaproteobacteria</taxon>
        <taxon>Burkholderiales</taxon>
        <taxon>Burkholderiaceae</taxon>
        <taxon>Pandoraea</taxon>
    </lineage>
</organism>
<dbReference type="Proteomes" id="UP000036700">
    <property type="component" value="Chromosome"/>
</dbReference>
<proteinExistence type="predicted"/>
<dbReference type="EMBL" id="CP011568">
    <property type="protein sequence ID" value="AKJ70229.1"/>
    <property type="molecule type" value="Genomic_DNA"/>
</dbReference>
<dbReference type="KEGG" id="ptx:ABW99_20455"/>
<dbReference type="Pfam" id="PF16074">
    <property type="entry name" value="PilW"/>
    <property type="match status" value="1"/>
</dbReference>
<dbReference type="OrthoDB" id="8780389at2"/>
<keyword evidence="1" id="KW-1133">Transmembrane helix</keyword>
<sequence length="291" mass="31315">MMRALGQSHWRGASLIELMIALSLGSLLMLAATAMLLASKRAYVHQMELAALQERGAFALTILRRVVRMAGYRNWDLDAGRVVWPPPRERVPAIRGKDNCALAFAACGPSVSGSDLLEVRHEGSGAGDGDGGVLDCAGRRVPGPRANGAGSADERGRSVFYVARSSSGEPALYCRYFRASGGSRAEALVEGVENFQVIYGIDANGDGVPEQFLPARRLQAAQWRQVVAIQLGLVLRSPIALGSAEPPGVFYLFGRDYPEADGIYRPAADIPRARHQVSATIQLRNAMRQPS</sequence>
<evidence type="ECO:0008006" key="4">
    <source>
        <dbReference type="Google" id="ProtNLM"/>
    </source>
</evidence>
<evidence type="ECO:0000256" key="1">
    <source>
        <dbReference type="SAM" id="Phobius"/>
    </source>
</evidence>
<dbReference type="InterPro" id="IPR032092">
    <property type="entry name" value="PilW"/>
</dbReference>
<accession>A0A0G3EW32</accession>
<feature type="transmembrane region" description="Helical" evidence="1">
    <location>
        <begin position="12"/>
        <end position="38"/>
    </location>
</feature>
<evidence type="ECO:0000313" key="3">
    <source>
        <dbReference type="Proteomes" id="UP000036700"/>
    </source>
</evidence>
<evidence type="ECO:0000313" key="2">
    <source>
        <dbReference type="EMBL" id="AKJ70229.1"/>
    </source>
</evidence>
<protein>
    <recommendedName>
        <fullName evidence="4">Pilus assembly protein PilW</fullName>
    </recommendedName>
</protein>
<dbReference type="GO" id="GO:0043683">
    <property type="term" value="P:type IV pilus assembly"/>
    <property type="evidence" value="ECO:0007669"/>
    <property type="project" value="InterPro"/>
</dbReference>
<gene>
    <name evidence="2" type="ORF">ABW99_20455</name>
</gene>
<keyword evidence="1" id="KW-0472">Membrane</keyword>
<keyword evidence="3" id="KW-1185">Reference proteome</keyword>
<dbReference type="RefSeq" id="WP_047216162.1">
    <property type="nucleotide sequence ID" value="NZ_CP011568.3"/>
</dbReference>
<keyword evidence="1" id="KW-0812">Transmembrane</keyword>
<name>A0A0G3EW32_9BURK</name>
<reference evidence="3" key="1">
    <citation type="submission" date="2015-06" db="EMBL/GenBank/DDBJ databases">
        <authorList>
            <person name="Lim Y.L."/>
            <person name="Ee R."/>
            <person name="Yong D."/>
            <person name="How K.Y."/>
            <person name="Yin W.F."/>
            <person name="Chan K.G."/>
        </authorList>
    </citation>
    <scope>NUCLEOTIDE SEQUENCE [LARGE SCALE GENOMIC DNA]</scope>
    <source>
        <strain evidence="3">DSM 25325</strain>
    </source>
</reference>
<dbReference type="PATRIC" id="fig|445709.3.peg.4290"/>
<dbReference type="STRING" id="445709.ABW99_20455"/>